<evidence type="ECO:0000256" key="1">
    <source>
        <dbReference type="SAM" id="SignalP"/>
    </source>
</evidence>
<gene>
    <name evidence="2" type="ORF">HELGO_WM1985</name>
</gene>
<evidence type="ECO:0000313" key="2">
    <source>
        <dbReference type="EMBL" id="CAA6828443.1"/>
    </source>
</evidence>
<keyword evidence="1" id="KW-0732">Signal</keyword>
<organism evidence="2">
    <name type="scientific">uncultured Sulfurovum sp</name>
    <dbReference type="NCBI Taxonomy" id="269237"/>
    <lineage>
        <taxon>Bacteria</taxon>
        <taxon>Pseudomonadati</taxon>
        <taxon>Campylobacterota</taxon>
        <taxon>Epsilonproteobacteria</taxon>
        <taxon>Campylobacterales</taxon>
        <taxon>Sulfurovaceae</taxon>
        <taxon>Sulfurovum</taxon>
        <taxon>environmental samples</taxon>
    </lineage>
</organism>
<sequence>MRNLLAALQFLGLGIFFLTSFSSVSFASSCSNKDIEVDANGLYREGFFHNIVPSPSTYTASNTISFDTSSTFNTCVTITSTKKIQFDDAVATGLSAGPNNQYRLNFKAVCDKPGGGNVVQGNSYTQSLTGGTKTFTCQSDWTFSESLSCNSTHHKNASNTECVRNTQTCSVTNGTGQKTWNGTAYGSCIIQSCNASYKPNNPSNPASCVSVANPPVASNVTIEAIQKDADQSLDKDLEISGKIAKVHNPNSCFDAEISGDDIVISDAADCAVGRNYTFTYTYQSSGGANWVAWCDGNNIVSNDGLWRQYTTNDDTDTNNLYQDLFYMYDLNLIWY</sequence>
<dbReference type="EMBL" id="CACVAS010000170">
    <property type="protein sequence ID" value="CAA6828443.1"/>
    <property type="molecule type" value="Genomic_DNA"/>
</dbReference>
<feature type="signal peptide" evidence="1">
    <location>
        <begin position="1"/>
        <end position="27"/>
    </location>
</feature>
<feature type="chain" id="PRO_5027643543" evidence="1">
    <location>
        <begin position="28"/>
        <end position="335"/>
    </location>
</feature>
<protein>
    <submittedName>
        <fullName evidence="2">Uncharacterized protein</fullName>
    </submittedName>
</protein>
<dbReference type="PROSITE" id="PS51257">
    <property type="entry name" value="PROKAR_LIPOPROTEIN"/>
    <property type="match status" value="1"/>
</dbReference>
<accession>A0A6S6UL67</accession>
<proteinExistence type="predicted"/>
<reference evidence="2" key="1">
    <citation type="submission" date="2020-01" db="EMBL/GenBank/DDBJ databases">
        <authorList>
            <person name="Meier V. D."/>
            <person name="Meier V D."/>
        </authorList>
    </citation>
    <scope>NUCLEOTIDE SEQUENCE</scope>
    <source>
        <strain evidence="2">HLG_WM_MAG_01</strain>
    </source>
</reference>
<name>A0A6S6UL67_9BACT</name>
<dbReference type="AlphaFoldDB" id="A0A6S6UL67"/>